<sequence>MRSIIGILLCLALVFYVAPVGGRKVRKRCKPLTFPDTVRSCDQEPNAEGWYQDGTVCNFDCRLGCVKDTGGTRRVCKVKGRTKWWTGGRGLKCRCRPCVGAPSHPEGYTSDCGAGTYPAGHTCVFTCPAGYVRASGNERKICVNSHWRGEDLVCEETNECLSDPCANGATCEDEVNGYTCTCAAGYEGDHCETEQELLKVLSVHEAGSAKFCNVTDERSHHAKNCVKKFEPAVKLHCKLSAKNGHGAVQICRAGVTGNVLSQLPADASPFHRDFKTFANPSPGTTQHHSPTPLVICLRSR</sequence>
<dbReference type="GO" id="GO:0007157">
    <property type="term" value="P:heterophilic cell-cell adhesion via plasma membrane cell adhesion molecules"/>
    <property type="evidence" value="ECO:0007669"/>
    <property type="project" value="TreeGrafter"/>
</dbReference>
<name>A0A6P5AHC6_BRABE</name>
<dbReference type="PROSITE" id="PS01186">
    <property type="entry name" value="EGF_2"/>
    <property type="match status" value="1"/>
</dbReference>
<dbReference type="KEGG" id="bbel:109482845"/>
<comment type="caution">
    <text evidence="6">Lacks conserved residue(s) required for the propagation of feature annotation.</text>
</comment>
<dbReference type="InterPro" id="IPR000742">
    <property type="entry name" value="EGF"/>
</dbReference>
<feature type="signal peptide" evidence="8">
    <location>
        <begin position="1"/>
        <end position="22"/>
    </location>
</feature>
<dbReference type="InterPro" id="IPR000436">
    <property type="entry name" value="Sushi_SCR_CCP_dom"/>
</dbReference>
<feature type="domain" description="Sushi" evidence="10">
    <location>
        <begin position="96"/>
        <end position="156"/>
    </location>
</feature>
<dbReference type="PRINTS" id="PR00010">
    <property type="entry name" value="EGFBLOOD"/>
</dbReference>
<evidence type="ECO:0000259" key="9">
    <source>
        <dbReference type="PROSITE" id="PS50026"/>
    </source>
</evidence>
<dbReference type="PROSITE" id="PS01187">
    <property type="entry name" value="EGF_CA"/>
    <property type="match status" value="1"/>
</dbReference>
<dbReference type="CDD" id="cd00033">
    <property type="entry name" value="CCP"/>
    <property type="match status" value="1"/>
</dbReference>
<evidence type="ECO:0000313" key="11">
    <source>
        <dbReference type="Proteomes" id="UP000515135"/>
    </source>
</evidence>
<keyword evidence="2 8" id="KW-0732">Signal</keyword>
<dbReference type="SUPFAM" id="SSF57196">
    <property type="entry name" value="EGF/Laminin"/>
    <property type="match status" value="1"/>
</dbReference>
<dbReference type="SUPFAM" id="SSF57184">
    <property type="entry name" value="Growth factor receptor domain"/>
    <property type="match status" value="1"/>
</dbReference>
<gene>
    <name evidence="12" type="primary">LOC109482845</name>
</gene>
<feature type="disulfide bond" evidence="7">
    <location>
        <begin position="127"/>
        <end position="154"/>
    </location>
</feature>
<evidence type="ECO:0000256" key="4">
    <source>
        <dbReference type="ARBA" id="ARBA00023157"/>
    </source>
</evidence>
<dbReference type="Proteomes" id="UP000515135">
    <property type="component" value="Unplaced"/>
</dbReference>
<evidence type="ECO:0000256" key="5">
    <source>
        <dbReference type="ARBA" id="ARBA00023180"/>
    </source>
</evidence>
<dbReference type="PROSITE" id="PS50026">
    <property type="entry name" value="EGF_3"/>
    <property type="match status" value="1"/>
</dbReference>
<dbReference type="InterPro" id="IPR009030">
    <property type="entry name" value="Growth_fac_rcpt_cys_sf"/>
</dbReference>
<dbReference type="InterPro" id="IPR001881">
    <property type="entry name" value="EGF-like_Ca-bd_dom"/>
</dbReference>
<dbReference type="GO" id="GO:0032991">
    <property type="term" value="C:protein-containing complex"/>
    <property type="evidence" value="ECO:0007669"/>
    <property type="project" value="TreeGrafter"/>
</dbReference>
<evidence type="ECO:0000256" key="6">
    <source>
        <dbReference type="PROSITE-ProRule" id="PRU00076"/>
    </source>
</evidence>
<dbReference type="FunFam" id="2.10.25.10:FF:000143">
    <property type="entry name" value="Protein crumbs 1"/>
    <property type="match status" value="1"/>
</dbReference>
<dbReference type="InterPro" id="IPR051022">
    <property type="entry name" value="Notch_Cell-Fate_Det"/>
</dbReference>
<dbReference type="PROSITE" id="PS50923">
    <property type="entry name" value="SUSHI"/>
    <property type="match status" value="1"/>
</dbReference>
<feature type="chain" id="PRO_5027642081" evidence="8">
    <location>
        <begin position="23"/>
        <end position="300"/>
    </location>
</feature>
<dbReference type="GO" id="GO:0005886">
    <property type="term" value="C:plasma membrane"/>
    <property type="evidence" value="ECO:0007669"/>
    <property type="project" value="TreeGrafter"/>
</dbReference>
<dbReference type="Pfam" id="PF00008">
    <property type="entry name" value="EGF"/>
    <property type="match status" value="1"/>
</dbReference>
<dbReference type="RefSeq" id="XP_019641246.1">
    <property type="nucleotide sequence ID" value="XM_019785687.1"/>
</dbReference>
<dbReference type="CDD" id="cd00054">
    <property type="entry name" value="EGF_CA"/>
    <property type="match status" value="1"/>
</dbReference>
<dbReference type="InterPro" id="IPR000152">
    <property type="entry name" value="EGF-type_Asp/Asn_hydroxyl_site"/>
</dbReference>
<feature type="disulfide bond" evidence="6">
    <location>
        <begin position="182"/>
        <end position="191"/>
    </location>
</feature>
<dbReference type="GO" id="GO:0005509">
    <property type="term" value="F:calcium ion binding"/>
    <property type="evidence" value="ECO:0007669"/>
    <property type="project" value="InterPro"/>
</dbReference>
<dbReference type="GeneID" id="109482845"/>
<dbReference type="PROSITE" id="PS00010">
    <property type="entry name" value="ASX_HYDROXYL"/>
    <property type="match status" value="1"/>
</dbReference>
<keyword evidence="4 6" id="KW-1015">Disulfide bond</keyword>
<evidence type="ECO:0000256" key="8">
    <source>
        <dbReference type="SAM" id="SignalP"/>
    </source>
</evidence>
<accession>A0A6P5AHC6</accession>
<protein>
    <submittedName>
        <fullName evidence="12">Neurogenic locus notch homolog protein 1-like</fullName>
    </submittedName>
</protein>
<evidence type="ECO:0000256" key="7">
    <source>
        <dbReference type="PROSITE-ProRule" id="PRU00302"/>
    </source>
</evidence>
<evidence type="ECO:0000256" key="3">
    <source>
        <dbReference type="ARBA" id="ARBA00022737"/>
    </source>
</evidence>
<organism evidence="11 12">
    <name type="scientific">Branchiostoma belcheri</name>
    <name type="common">Amphioxus</name>
    <dbReference type="NCBI Taxonomy" id="7741"/>
    <lineage>
        <taxon>Eukaryota</taxon>
        <taxon>Metazoa</taxon>
        <taxon>Chordata</taxon>
        <taxon>Cephalochordata</taxon>
        <taxon>Leptocardii</taxon>
        <taxon>Amphioxiformes</taxon>
        <taxon>Branchiostomatidae</taxon>
        <taxon>Branchiostoma</taxon>
    </lineage>
</organism>
<keyword evidence="11" id="KW-1185">Reference proteome</keyword>
<dbReference type="PROSITE" id="PS00022">
    <property type="entry name" value="EGF_1"/>
    <property type="match status" value="1"/>
</dbReference>
<reference evidence="12" key="1">
    <citation type="submission" date="2025-08" db="UniProtKB">
        <authorList>
            <consortium name="RefSeq"/>
        </authorList>
    </citation>
    <scope>IDENTIFICATION</scope>
    <source>
        <tissue evidence="12">Gonad</tissue>
    </source>
</reference>
<dbReference type="SMART" id="SM00032">
    <property type="entry name" value="CCP"/>
    <property type="match status" value="1"/>
</dbReference>
<dbReference type="InterPro" id="IPR018097">
    <property type="entry name" value="EGF_Ca-bd_CS"/>
</dbReference>
<feature type="domain" description="EGF-like" evidence="9">
    <location>
        <begin position="156"/>
        <end position="192"/>
    </location>
</feature>
<proteinExistence type="predicted"/>
<keyword evidence="1 6" id="KW-0245">EGF-like domain</keyword>
<keyword evidence="3" id="KW-0677">Repeat</keyword>
<evidence type="ECO:0000259" key="10">
    <source>
        <dbReference type="PROSITE" id="PS50923"/>
    </source>
</evidence>
<evidence type="ECO:0000313" key="12">
    <source>
        <dbReference type="RefSeq" id="XP_019641246.1"/>
    </source>
</evidence>
<dbReference type="AlphaFoldDB" id="A0A6P5AHC6"/>
<dbReference type="GO" id="GO:0045197">
    <property type="term" value="P:establishment or maintenance of epithelial cell apical/basal polarity"/>
    <property type="evidence" value="ECO:0007669"/>
    <property type="project" value="TreeGrafter"/>
</dbReference>
<dbReference type="Gene3D" id="2.10.25.10">
    <property type="entry name" value="Laminin"/>
    <property type="match status" value="1"/>
</dbReference>
<keyword evidence="7" id="KW-0768">Sushi</keyword>
<dbReference type="SMART" id="SM00181">
    <property type="entry name" value="EGF"/>
    <property type="match status" value="2"/>
</dbReference>
<evidence type="ECO:0000256" key="1">
    <source>
        <dbReference type="ARBA" id="ARBA00022536"/>
    </source>
</evidence>
<dbReference type="OrthoDB" id="4062651at2759"/>
<evidence type="ECO:0000256" key="2">
    <source>
        <dbReference type="ARBA" id="ARBA00022729"/>
    </source>
</evidence>
<keyword evidence="5" id="KW-0325">Glycoprotein</keyword>
<dbReference type="PANTHER" id="PTHR24049:SF22">
    <property type="entry name" value="DROSOPHILA CRUMBS HOMOLOG"/>
    <property type="match status" value="1"/>
</dbReference>
<dbReference type="SMART" id="SM00179">
    <property type="entry name" value="EGF_CA"/>
    <property type="match status" value="1"/>
</dbReference>
<dbReference type="PANTHER" id="PTHR24049">
    <property type="entry name" value="CRUMBS FAMILY MEMBER"/>
    <property type="match status" value="1"/>
</dbReference>